<evidence type="ECO:0000256" key="2">
    <source>
        <dbReference type="ARBA" id="ARBA00022643"/>
    </source>
</evidence>
<gene>
    <name evidence="6" type="ORF">ACFQMK_07695</name>
</gene>
<evidence type="ECO:0000313" key="7">
    <source>
        <dbReference type="Proteomes" id="UP001596390"/>
    </source>
</evidence>
<dbReference type="GO" id="GO:0004497">
    <property type="term" value="F:monooxygenase activity"/>
    <property type="evidence" value="ECO:0007669"/>
    <property type="project" value="UniProtKB-KW"/>
</dbReference>
<dbReference type="InterPro" id="IPR036661">
    <property type="entry name" value="Luciferase-like_sf"/>
</dbReference>
<reference evidence="6 7" key="1">
    <citation type="journal article" date="2019" name="Int. J. Syst. Evol. Microbiol.">
        <title>The Global Catalogue of Microorganisms (GCM) 10K type strain sequencing project: providing services to taxonomists for standard genome sequencing and annotation.</title>
        <authorList>
            <consortium name="The Broad Institute Genomics Platform"/>
            <consortium name="The Broad Institute Genome Sequencing Center for Infectious Disease"/>
            <person name="Wu L."/>
            <person name="Ma J."/>
        </authorList>
    </citation>
    <scope>NUCLEOTIDE SEQUENCE [LARGE SCALE GENOMIC DNA]</scope>
    <source>
        <strain evidence="6 7">Q85</strain>
    </source>
</reference>
<dbReference type="SUPFAM" id="SSF51679">
    <property type="entry name" value="Bacterial luciferase-like"/>
    <property type="match status" value="1"/>
</dbReference>
<evidence type="ECO:0000256" key="3">
    <source>
        <dbReference type="ARBA" id="ARBA00023002"/>
    </source>
</evidence>
<keyword evidence="3" id="KW-0560">Oxidoreductase</keyword>
<protein>
    <recommendedName>
        <fullName evidence="8">Luciferase-like monooxygenase</fullName>
    </recommendedName>
</protein>
<dbReference type="RefSeq" id="WP_267663756.1">
    <property type="nucleotide sequence ID" value="NZ_JAODIX010000030.1"/>
</dbReference>
<feature type="region of interest" description="Disordered" evidence="5">
    <location>
        <begin position="55"/>
        <end position="83"/>
    </location>
</feature>
<dbReference type="AlphaFoldDB" id="A0ABD5YBM3"/>
<organism evidence="6 7">
    <name type="scientific">Halorubrum yunnanense</name>
    <dbReference type="NCBI Taxonomy" id="1526162"/>
    <lineage>
        <taxon>Archaea</taxon>
        <taxon>Methanobacteriati</taxon>
        <taxon>Methanobacteriota</taxon>
        <taxon>Stenosarchaea group</taxon>
        <taxon>Halobacteria</taxon>
        <taxon>Halobacteriales</taxon>
        <taxon>Haloferacaceae</taxon>
        <taxon>Halorubrum</taxon>
    </lineage>
</organism>
<keyword evidence="4" id="KW-0503">Monooxygenase</keyword>
<dbReference type="Gene3D" id="3.20.20.30">
    <property type="entry name" value="Luciferase-like domain"/>
    <property type="match status" value="1"/>
</dbReference>
<dbReference type="EMBL" id="JBHSZZ010000030">
    <property type="protein sequence ID" value="MFC7186770.1"/>
    <property type="molecule type" value="Genomic_DNA"/>
</dbReference>
<sequence length="83" mass="8796">MPEPAGTPAEVAAESERWSAAGADGFVVMPALVQRTLGRVTKLLLPELRDRGLLAGDAGGGTLRKRLFGTDEPTARRPAGRRE</sequence>
<name>A0ABD5YBM3_9EURY</name>
<comment type="caution">
    <text evidence="6">The sequence shown here is derived from an EMBL/GenBank/DDBJ whole genome shotgun (WGS) entry which is preliminary data.</text>
</comment>
<evidence type="ECO:0000313" key="6">
    <source>
        <dbReference type="EMBL" id="MFC7186770.1"/>
    </source>
</evidence>
<keyword evidence="2" id="KW-0288">FMN</keyword>
<evidence type="ECO:0000256" key="4">
    <source>
        <dbReference type="ARBA" id="ARBA00023033"/>
    </source>
</evidence>
<dbReference type="InterPro" id="IPR051260">
    <property type="entry name" value="Diverse_substr_monoxygenases"/>
</dbReference>
<evidence type="ECO:0000256" key="5">
    <source>
        <dbReference type="SAM" id="MobiDB-lite"/>
    </source>
</evidence>
<dbReference type="PANTHER" id="PTHR30011:SF16">
    <property type="entry name" value="C2H2 FINGER DOMAIN TRANSCRIPTION FACTOR (EUROFUNG)-RELATED"/>
    <property type="match status" value="1"/>
</dbReference>
<dbReference type="PANTHER" id="PTHR30011">
    <property type="entry name" value="ALKANESULFONATE MONOOXYGENASE-RELATED"/>
    <property type="match status" value="1"/>
</dbReference>
<evidence type="ECO:0008006" key="8">
    <source>
        <dbReference type="Google" id="ProtNLM"/>
    </source>
</evidence>
<keyword evidence="7" id="KW-1185">Reference proteome</keyword>
<accession>A0ABD5YBM3</accession>
<keyword evidence="1" id="KW-0285">Flavoprotein</keyword>
<evidence type="ECO:0000256" key="1">
    <source>
        <dbReference type="ARBA" id="ARBA00022630"/>
    </source>
</evidence>
<proteinExistence type="predicted"/>
<dbReference type="Proteomes" id="UP001596390">
    <property type="component" value="Unassembled WGS sequence"/>
</dbReference>